<proteinExistence type="predicted"/>
<comment type="caution">
    <text evidence="2">The sequence shown here is derived from an EMBL/GenBank/DDBJ whole genome shotgun (WGS) entry which is preliminary data.</text>
</comment>
<keyword evidence="3" id="KW-1185">Reference proteome</keyword>
<feature type="region of interest" description="Disordered" evidence="1">
    <location>
        <begin position="1"/>
        <end position="29"/>
    </location>
</feature>
<accession>A0A5M3M9P2</accession>
<gene>
    <name evidence="2" type="ORF">CONPUDRAFT_85070</name>
</gene>
<dbReference type="AlphaFoldDB" id="A0A5M3M9P2"/>
<sequence>MPLGSEAVVDIATQEPSESLGHGVQANSAHEPKVTRLSAVFGIDNLLRKQQVSRDYVPHA</sequence>
<dbReference type="GeneID" id="19210884"/>
<organism evidence="2 3">
    <name type="scientific">Coniophora puteana (strain RWD-64-598)</name>
    <name type="common">Brown rot fungus</name>
    <dbReference type="NCBI Taxonomy" id="741705"/>
    <lineage>
        <taxon>Eukaryota</taxon>
        <taxon>Fungi</taxon>
        <taxon>Dikarya</taxon>
        <taxon>Basidiomycota</taxon>
        <taxon>Agaricomycotina</taxon>
        <taxon>Agaricomycetes</taxon>
        <taxon>Agaricomycetidae</taxon>
        <taxon>Boletales</taxon>
        <taxon>Coniophorineae</taxon>
        <taxon>Coniophoraceae</taxon>
        <taxon>Coniophora</taxon>
    </lineage>
</organism>
<evidence type="ECO:0000313" key="3">
    <source>
        <dbReference type="Proteomes" id="UP000053558"/>
    </source>
</evidence>
<dbReference type="EMBL" id="JH711587">
    <property type="protein sequence ID" value="EIW75807.1"/>
    <property type="molecule type" value="Genomic_DNA"/>
</dbReference>
<evidence type="ECO:0000256" key="1">
    <source>
        <dbReference type="SAM" id="MobiDB-lite"/>
    </source>
</evidence>
<protein>
    <submittedName>
        <fullName evidence="2">Uncharacterized protein</fullName>
    </submittedName>
</protein>
<dbReference type="RefSeq" id="XP_007773823.1">
    <property type="nucleotide sequence ID" value="XM_007775633.1"/>
</dbReference>
<evidence type="ECO:0000313" key="2">
    <source>
        <dbReference type="EMBL" id="EIW75807.1"/>
    </source>
</evidence>
<dbReference type="KEGG" id="cput:CONPUDRAFT_85070"/>
<name>A0A5M3M9P2_CONPW</name>
<dbReference type="Proteomes" id="UP000053558">
    <property type="component" value="Unassembled WGS sequence"/>
</dbReference>
<reference evidence="3" key="1">
    <citation type="journal article" date="2012" name="Science">
        <title>The Paleozoic origin of enzymatic lignin decomposition reconstructed from 31 fungal genomes.</title>
        <authorList>
            <person name="Floudas D."/>
            <person name="Binder M."/>
            <person name="Riley R."/>
            <person name="Barry K."/>
            <person name="Blanchette R.A."/>
            <person name="Henrissat B."/>
            <person name="Martinez A.T."/>
            <person name="Otillar R."/>
            <person name="Spatafora J.W."/>
            <person name="Yadav J.S."/>
            <person name="Aerts A."/>
            <person name="Benoit I."/>
            <person name="Boyd A."/>
            <person name="Carlson A."/>
            <person name="Copeland A."/>
            <person name="Coutinho P.M."/>
            <person name="de Vries R.P."/>
            <person name="Ferreira P."/>
            <person name="Findley K."/>
            <person name="Foster B."/>
            <person name="Gaskell J."/>
            <person name="Glotzer D."/>
            <person name="Gorecki P."/>
            <person name="Heitman J."/>
            <person name="Hesse C."/>
            <person name="Hori C."/>
            <person name="Igarashi K."/>
            <person name="Jurgens J.A."/>
            <person name="Kallen N."/>
            <person name="Kersten P."/>
            <person name="Kohler A."/>
            <person name="Kuees U."/>
            <person name="Kumar T.K.A."/>
            <person name="Kuo A."/>
            <person name="LaButti K."/>
            <person name="Larrondo L.F."/>
            <person name="Lindquist E."/>
            <person name="Ling A."/>
            <person name="Lombard V."/>
            <person name="Lucas S."/>
            <person name="Lundell T."/>
            <person name="Martin R."/>
            <person name="McLaughlin D.J."/>
            <person name="Morgenstern I."/>
            <person name="Morin E."/>
            <person name="Murat C."/>
            <person name="Nagy L.G."/>
            <person name="Nolan M."/>
            <person name="Ohm R.A."/>
            <person name="Patyshakuliyeva A."/>
            <person name="Rokas A."/>
            <person name="Ruiz-Duenas F.J."/>
            <person name="Sabat G."/>
            <person name="Salamov A."/>
            <person name="Samejima M."/>
            <person name="Schmutz J."/>
            <person name="Slot J.C."/>
            <person name="St John F."/>
            <person name="Stenlid J."/>
            <person name="Sun H."/>
            <person name="Sun S."/>
            <person name="Syed K."/>
            <person name="Tsang A."/>
            <person name="Wiebenga A."/>
            <person name="Young D."/>
            <person name="Pisabarro A."/>
            <person name="Eastwood D.C."/>
            <person name="Martin F."/>
            <person name="Cullen D."/>
            <person name="Grigoriev I.V."/>
            <person name="Hibbett D.S."/>
        </authorList>
    </citation>
    <scope>NUCLEOTIDE SEQUENCE [LARGE SCALE GENOMIC DNA]</scope>
    <source>
        <strain evidence="3">RWD-64-598 SS2</strain>
    </source>
</reference>